<comment type="caution">
    <text evidence="17">The sequence shown here is derived from an EMBL/GenBank/DDBJ whole genome shotgun (WGS) entry which is preliminary data.</text>
</comment>
<evidence type="ECO:0000256" key="4">
    <source>
        <dbReference type="ARBA" id="ARBA00010550"/>
    </source>
</evidence>
<dbReference type="GO" id="GO:0004222">
    <property type="term" value="F:metalloendopeptidase activity"/>
    <property type="evidence" value="ECO:0007669"/>
    <property type="project" value="InterPro"/>
</dbReference>
<dbReference type="Gene3D" id="1.10.8.60">
    <property type="match status" value="1"/>
</dbReference>
<dbReference type="GO" id="GO:0004176">
    <property type="term" value="F:ATP-dependent peptidase activity"/>
    <property type="evidence" value="ECO:0007669"/>
    <property type="project" value="InterPro"/>
</dbReference>
<evidence type="ECO:0000313" key="17">
    <source>
        <dbReference type="EMBL" id="EAN32713.1"/>
    </source>
</evidence>
<dbReference type="VEuPathDB" id="PiroplasmaDB:TpMuguga_02g00430"/>
<dbReference type="GO" id="GO:0034982">
    <property type="term" value="P:mitochondrial protein processing"/>
    <property type="evidence" value="ECO:0007669"/>
    <property type="project" value="TreeGrafter"/>
</dbReference>
<keyword evidence="18" id="KW-1185">Reference proteome</keyword>
<dbReference type="AlphaFoldDB" id="Q4N560"/>
<keyword evidence="8" id="KW-0547">Nucleotide-binding</keyword>
<keyword evidence="10" id="KW-0862">Zinc</keyword>
<keyword evidence="13" id="KW-0482">Metalloprotease</keyword>
<dbReference type="FunFam" id="1.20.58.760:FF:000003">
    <property type="entry name" value="AFG3-like AAA ATPase 2"/>
    <property type="match status" value="1"/>
</dbReference>
<evidence type="ECO:0000256" key="11">
    <source>
        <dbReference type="ARBA" id="ARBA00022840"/>
    </source>
</evidence>
<evidence type="ECO:0000256" key="10">
    <source>
        <dbReference type="ARBA" id="ARBA00022833"/>
    </source>
</evidence>
<dbReference type="Pfam" id="PF00004">
    <property type="entry name" value="AAA"/>
    <property type="match status" value="1"/>
</dbReference>
<protein>
    <recommendedName>
        <fullName evidence="16">AAA+ ATPase domain-containing protein</fullName>
    </recommendedName>
</protein>
<evidence type="ECO:0000256" key="3">
    <source>
        <dbReference type="ARBA" id="ARBA00010044"/>
    </source>
</evidence>
<keyword evidence="12" id="KW-1133">Transmembrane helix</keyword>
<dbReference type="Gene3D" id="3.40.50.300">
    <property type="entry name" value="P-loop containing nucleotide triphosphate hydrolases"/>
    <property type="match status" value="1"/>
</dbReference>
<dbReference type="InterPro" id="IPR000642">
    <property type="entry name" value="Peptidase_M41"/>
</dbReference>
<dbReference type="InterPro" id="IPR041569">
    <property type="entry name" value="AAA_lid_3"/>
</dbReference>
<evidence type="ECO:0000256" key="1">
    <source>
        <dbReference type="ARBA" id="ARBA00001947"/>
    </source>
</evidence>
<feature type="region of interest" description="Disordered" evidence="15">
    <location>
        <begin position="544"/>
        <end position="569"/>
    </location>
</feature>
<dbReference type="GO" id="GO:0016887">
    <property type="term" value="F:ATP hydrolysis activity"/>
    <property type="evidence" value="ECO:0007669"/>
    <property type="project" value="InterPro"/>
</dbReference>
<accession>Q4N560</accession>
<evidence type="ECO:0000256" key="7">
    <source>
        <dbReference type="ARBA" id="ARBA00022723"/>
    </source>
</evidence>
<feature type="compositionally biased region" description="Basic and acidic residues" evidence="15">
    <location>
        <begin position="96"/>
        <end position="121"/>
    </location>
</feature>
<dbReference type="MEROPS" id="M41.A13"/>
<dbReference type="EMBL" id="AAGK01000002">
    <property type="protein sequence ID" value="EAN32713.1"/>
    <property type="molecule type" value="Genomic_DNA"/>
</dbReference>
<evidence type="ECO:0000313" key="18">
    <source>
        <dbReference type="Proteomes" id="UP000001949"/>
    </source>
</evidence>
<feature type="region of interest" description="Disordered" evidence="15">
    <location>
        <begin position="77"/>
        <end position="121"/>
    </location>
</feature>
<evidence type="ECO:0000259" key="16">
    <source>
        <dbReference type="SMART" id="SM00382"/>
    </source>
</evidence>
<dbReference type="GO" id="GO:0046872">
    <property type="term" value="F:metal ion binding"/>
    <property type="evidence" value="ECO:0007669"/>
    <property type="project" value="UniProtKB-KW"/>
</dbReference>
<dbReference type="Pfam" id="PF17862">
    <property type="entry name" value="AAA_lid_3"/>
    <property type="match status" value="1"/>
</dbReference>
<dbReference type="SMART" id="SM00382">
    <property type="entry name" value="AAA"/>
    <property type="match status" value="1"/>
</dbReference>
<comment type="cofactor">
    <cofactor evidence="1">
        <name>Zn(2+)</name>
        <dbReference type="ChEBI" id="CHEBI:29105"/>
    </cofactor>
</comment>
<dbReference type="GO" id="GO:0005524">
    <property type="term" value="F:ATP binding"/>
    <property type="evidence" value="ECO:0007669"/>
    <property type="project" value="UniProtKB-KW"/>
</dbReference>
<dbReference type="GeneID" id="3501569"/>
<evidence type="ECO:0000256" key="15">
    <source>
        <dbReference type="SAM" id="MobiDB-lite"/>
    </source>
</evidence>
<evidence type="ECO:0000256" key="9">
    <source>
        <dbReference type="ARBA" id="ARBA00022801"/>
    </source>
</evidence>
<evidence type="ECO:0000256" key="14">
    <source>
        <dbReference type="ARBA" id="ARBA00023136"/>
    </source>
</evidence>
<gene>
    <name evidence="17" type="ordered locus">TP02_0430</name>
</gene>
<keyword evidence="5" id="KW-0645">Protease</keyword>
<dbReference type="PROSITE" id="PS00674">
    <property type="entry name" value="AAA"/>
    <property type="match status" value="1"/>
</dbReference>
<dbReference type="CDD" id="cd19501">
    <property type="entry name" value="RecA-like_FtsH"/>
    <property type="match status" value="1"/>
</dbReference>
<sequence length="881" mass="98989">MVHPCPSHGNVLMYSISSKILKRFPLNLVRFSKNPYLIFSPKLHRLLFCRNCHTLNQNYLTNCFNTVHNVNDIKRLFTTQSNPDPNNPTKSLSNKLNKEVDDTKDELKSERKEELKDNSETEKRREKIFNLSDFKKSYNKDKNDDDSKDDPKSKYYRFFDLSTLFVVGLGLIILLELVDTNVLINEITFQEFISKYFIKGYVDRIQVVNKDFCRCYISDLSPIKTPKYITFRLGTIDSFEQKIDDIQVKLASMGLHPQNYIPIHYVNEVNLLAEFKKTTPFLLVMLLTAIGLRKISIKGPPNMDRFLKLGKATPLEGKDLKVNVKFSDVAGMREAKYEISEFVDFLRSPKTYESYGAKIPKGVLLCGPPGTGKTLLAKAVAGEANVPFYSMSGSDFIEVFVGIGPSRVRDLFDKARKNAPSIIFIDEIDAIGRKRSKTGFTAGSSDERENTLNQLLVEMDGFKSTSGVIVLAGTNRADILDPALTRPGRFDRTVNISRPDLEERYEIFKVHLRPIKINPKSVNQSVTTDTPGDSNVDKTVETVTTDNTKDNPADNPVNNTADNTVDNPVNNTVDNPVNNTVDNPVNNTVDNTADNPVNNPVNNSVDNTVNSSDVVDVFARKLAALTPNFVGAEIANVCNEAAIQAARRKSSNGVEMVDFDNAIERVMAGMKKSGDILTPQQKLAVAYHEVGHALVGWFLEHADPVLKVSIVPRSSGALGFAQQMPDDSMLFTRDALLDKIAVILGGRAAEDIFIGKITTGATDDLSKVTKMCYAFVSQWGMNKELGLVSFQRDNTDDPNFYRNYSETTAQLIDQQVRTIIEDQYLRVKNMLLGKAELVHKLSKLLYDKETITYHDIVQCVGEREFPMKDRYKPYIQTNKDN</sequence>
<keyword evidence="7" id="KW-0479">Metal-binding</keyword>
<feature type="compositionally biased region" description="Low complexity" evidence="15">
    <location>
        <begin position="553"/>
        <end position="569"/>
    </location>
</feature>
<keyword evidence="6" id="KW-0812">Transmembrane</keyword>
<keyword evidence="14" id="KW-0472">Membrane</keyword>
<feature type="domain" description="AAA+ ATPase" evidence="16">
    <location>
        <begin position="359"/>
        <end position="500"/>
    </location>
</feature>
<evidence type="ECO:0000256" key="13">
    <source>
        <dbReference type="ARBA" id="ARBA00023049"/>
    </source>
</evidence>
<feature type="compositionally biased region" description="Polar residues" evidence="15">
    <location>
        <begin position="77"/>
        <end position="95"/>
    </location>
</feature>
<organism evidence="17 18">
    <name type="scientific">Theileria parva</name>
    <name type="common">East coast fever infection agent</name>
    <dbReference type="NCBI Taxonomy" id="5875"/>
    <lineage>
        <taxon>Eukaryota</taxon>
        <taxon>Sar</taxon>
        <taxon>Alveolata</taxon>
        <taxon>Apicomplexa</taxon>
        <taxon>Aconoidasida</taxon>
        <taxon>Piroplasmida</taxon>
        <taxon>Theileriidae</taxon>
        <taxon>Theileria</taxon>
    </lineage>
</organism>
<dbReference type="SUPFAM" id="SSF140990">
    <property type="entry name" value="FtsH protease domain-like"/>
    <property type="match status" value="1"/>
</dbReference>
<reference evidence="17 18" key="1">
    <citation type="journal article" date="2005" name="Science">
        <title>Genome sequence of Theileria parva, a bovine pathogen that transforms lymphocytes.</title>
        <authorList>
            <person name="Gardner M.J."/>
            <person name="Bishop R."/>
            <person name="Shah T."/>
            <person name="de Villiers E.P."/>
            <person name="Carlton J.M."/>
            <person name="Hall N."/>
            <person name="Ren Q."/>
            <person name="Paulsen I.T."/>
            <person name="Pain A."/>
            <person name="Berriman M."/>
            <person name="Wilson R.J.M."/>
            <person name="Sato S."/>
            <person name="Ralph S.A."/>
            <person name="Mann D.J."/>
            <person name="Xiong Z."/>
            <person name="Shallom S.J."/>
            <person name="Weidman J."/>
            <person name="Jiang L."/>
            <person name="Lynn J."/>
            <person name="Weaver B."/>
            <person name="Shoaibi A."/>
            <person name="Domingo A.R."/>
            <person name="Wasawo D."/>
            <person name="Crabtree J."/>
            <person name="Wortman J.R."/>
            <person name="Haas B."/>
            <person name="Angiuoli S.V."/>
            <person name="Creasy T.H."/>
            <person name="Lu C."/>
            <person name="Suh B."/>
            <person name="Silva J.C."/>
            <person name="Utterback T.R."/>
            <person name="Feldblyum T.V."/>
            <person name="Pertea M."/>
            <person name="Allen J."/>
            <person name="Nierman W.C."/>
            <person name="Taracha E.L.N."/>
            <person name="Salzberg S.L."/>
            <person name="White O.R."/>
            <person name="Fitzhugh H.A."/>
            <person name="Morzaria S."/>
            <person name="Venter J.C."/>
            <person name="Fraser C.M."/>
            <person name="Nene V."/>
        </authorList>
    </citation>
    <scope>NUCLEOTIDE SEQUENCE [LARGE SCALE GENOMIC DNA]</scope>
    <source>
        <strain evidence="17 18">Muguga</strain>
    </source>
</reference>
<proteinExistence type="inferred from homology"/>
<dbReference type="Gene3D" id="1.20.58.760">
    <property type="entry name" value="Peptidase M41"/>
    <property type="match status" value="1"/>
</dbReference>
<evidence type="ECO:0000256" key="5">
    <source>
        <dbReference type="ARBA" id="ARBA00022670"/>
    </source>
</evidence>
<dbReference type="InterPro" id="IPR027417">
    <property type="entry name" value="P-loop_NTPase"/>
</dbReference>
<dbReference type="Proteomes" id="UP000001949">
    <property type="component" value="Unassembled WGS sequence"/>
</dbReference>
<dbReference type="InParanoid" id="Q4N560"/>
<dbReference type="Gene3D" id="3.40.1690.20">
    <property type="match status" value="1"/>
</dbReference>
<evidence type="ECO:0000256" key="2">
    <source>
        <dbReference type="ARBA" id="ARBA00004225"/>
    </source>
</evidence>
<dbReference type="KEGG" id="tpv:TP02_0430"/>
<dbReference type="Pfam" id="PF01434">
    <property type="entry name" value="Peptidase_M41"/>
    <property type="match status" value="1"/>
</dbReference>
<evidence type="ECO:0000256" key="12">
    <source>
        <dbReference type="ARBA" id="ARBA00022989"/>
    </source>
</evidence>
<dbReference type="GO" id="GO:0005745">
    <property type="term" value="C:m-AAA complex"/>
    <property type="evidence" value="ECO:0007669"/>
    <property type="project" value="TreeGrafter"/>
</dbReference>
<keyword evidence="11" id="KW-0067">ATP-binding</keyword>
<dbReference type="InterPro" id="IPR050928">
    <property type="entry name" value="ATP-dep_Zn_Metalloprotease"/>
</dbReference>
<comment type="subcellular location">
    <subcellularLocation>
        <location evidence="2">Mitochondrion membrane</location>
        <topology evidence="2">Multi-pass membrane protein</topology>
    </subcellularLocation>
</comment>
<dbReference type="InterPro" id="IPR003960">
    <property type="entry name" value="ATPase_AAA_CS"/>
</dbReference>
<dbReference type="eggNOG" id="KOG0731">
    <property type="taxonomic scope" value="Eukaryota"/>
</dbReference>
<evidence type="ECO:0000256" key="8">
    <source>
        <dbReference type="ARBA" id="ARBA00022741"/>
    </source>
</evidence>
<dbReference type="OMA" id="ARQKGNF"/>
<dbReference type="FunFam" id="3.40.50.300:FF:000001">
    <property type="entry name" value="ATP-dependent zinc metalloprotease FtsH"/>
    <property type="match status" value="1"/>
</dbReference>
<dbReference type="InterPro" id="IPR003593">
    <property type="entry name" value="AAA+_ATPase"/>
</dbReference>
<comment type="similarity">
    <text evidence="4">In the N-terminal section; belongs to the AAA ATPase family.</text>
</comment>
<dbReference type="PANTHER" id="PTHR43655:SF2">
    <property type="entry name" value="AFG3 LIKE MATRIX AAA PEPTIDASE SUBUNIT 2, ISOFORM A"/>
    <property type="match status" value="1"/>
</dbReference>
<evidence type="ECO:0000256" key="6">
    <source>
        <dbReference type="ARBA" id="ARBA00022692"/>
    </source>
</evidence>
<dbReference type="SUPFAM" id="SSF52540">
    <property type="entry name" value="P-loop containing nucleoside triphosphate hydrolases"/>
    <property type="match status" value="1"/>
</dbReference>
<keyword evidence="9" id="KW-0378">Hydrolase</keyword>
<comment type="similarity">
    <text evidence="3">In the C-terminal section; belongs to the peptidase M41 family.</text>
</comment>
<dbReference type="FunCoup" id="Q4N560">
    <property type="interactions" value="257"/>
</dbReference>
<dbReference type="InterPro" id="IPR037219">
    <property type="entry name" value="Peptidase_M41-like"/>
</dbReference>
<dbReference type="PANTHER" id="PTHR43655">
    <property type="entry name" value="ATP-DEPENDENT PROTEASE"/>
    <property type="match status" value="1"/>
</dbReference>
<name>Q4N560_THEPA</name>
<dbReference type="InterPro" id="IPR003959">
    <property type="entry name" value="ATPase_AAA_core"/>
</dbReference>
<dbReference type="STRING" id="5875.Q4N560"/>